<evidence type="ECO:0000313" key="2">
    <source>
        <dbReference type="EMBL" id="BAX78854.1"/>
    </source>
</evidence>
<reference evidence="2 3" key="1">
    <citation type="journal article" date="2018" name="Mar. Genomics">
        <title>Complete genome sequence of Marinifilaceae bacterium strain SPP2, isolated from the Antarctic marine sediment.</title>
        <authorList>
            <person name="Watanabe M."/>
            <person name="Kojima H."/>
            <person name="Fukui M."/>
        </authorList>
    </citation>
    <scope>NUCLEOTIDE SEQUENCE [LARGE SCALE GENOMIC DNA]</scope>
    <source>
        <strain evidence="2 3">SPP2</strain>
    </source>
</reference>
<keyword evidence="3" id="KW-1185">Reference proteome</keyword>
<dbReference type="AlphaFoldDB" id="A0A1Y1CEU6"/>
<protein>
    <recommendedName>
        <fullName evidence="1">Carbohydrate-binding domain-containing protein</fullName>
    </recommendedName>
</protein>
<evidence type="ECO:0000313" key="3">
    <source>
        <dbReference type="Proteomes" id="UP000218267"/>
    </source>
</evidence>
<dbReference type="SUPFAM" id="SSF49344">
    <property type="entry name" value="CBD9-like"/>
    <property type="match status" value="1"/>
</dbReference>
<gene>
    <name evidence="2" type="ORF">ALGA_0461</name>
</gene>
<proteinExistence type="predicted"/>
<dbReference type="GO" id="GO:0016052">
    <property type="term" value="P:carbohydrate catabolic process"/>
    <property type="evidence" value="ECO:0007669"/>
    <property type="project" value="InterPro"/>
</dbReference>
<dbReference type="GO" id="GO:0004553">
    <property type="term" value="F:hydrolase activity, hydrolyzing O-glycosyl compounds"/>
    <property type="evidence" value="ECO:0007669"/>
    <property type="project" value="InterPro"/>
</dbReference>
<dbReference type="Proteomes" id="UP000218267">
    <property type="component" value="Chromosome"/>
</dbReference>
<dbReference type="GO" id="GO:0030246">
    <property type="term" value="F:carbohydrate binding"/>
    <property type="evidence" value="ECO:0007669"/>
    <property type="project" value="InterPro"/>
</dbReference>
<dbReference type="CDD" id="cd09620">
    <property type="entry name" value="CBM9_like_3"/>
    <property type="match status" value="1"/>
</dbReference>
<feature type="domain" description="Carbohydrate-binding" evidence="1">
    <location>
        <begin position="22"/>
        <end position="213"/>
    </location>
</feature>
<reference evidence="3" key="2">
    <citation type="journal article" date="2020" name="Antonie Van Leeuwenhoek">
        <title>Labilibaculum antarcticum sp. nov., a novel facultative anaerobic, psychrotorelant bacterium isolated from marine sediment of Antarctica.</title>
        <authorList>
            <person name="Watanabe M."/>
            <person name="Kojima H."/>
            <person name="Fukui M."/>
        </authorList>
    </citation>
    <scope>NUCLEOTIDE SEQUENCE [LARGE SCALE GENOMIC DNA]</scope>
    <source>
        <strain evidence="3">SPP2</strain>
    </source>
</reference>
<accession>A0A1Y1CEU6</accession>
<dbReference type="RefSeq" id="WP_162845370.1">
    <property type="nucleotide sequence ID" value="NZ_AP018042.1"/>
</dbReference>
<dbReference type="InterPro" id="IPR010502">
    <property type="entry name" value="Carb-bd_dom_fam9"/>
</dbReference>
<dbReference type="EMBL" id="AP018042">
    <property type="protein sequence ID" value="BAX78854.1"/>
    <property type="molecule type" value="Genomic_DNA"/>
</dbReference>
<dbReference type="Gene3D" id="2.60.40.1190">
    <property type="match status" value="1"/>
</dbReference>
<sequence>MKEYIVKRIKQGYLTITGQEMHPVWEMANVNSDFSYPWENQKAPKTNFRALHDDEYLYFRFDVEDDNVLTFVDEDHKMEVVHSDRIEIFFRQDEKLNPYYCLEMDARGRVLDYVTRYYRDFDYEWSWPESKNLDVKASENTNGYAVEGAIKLSSLEGLGLLKDRVLEAGLYRGYCMKLPEGQVEADLRWISWVKPDSKDPDFHIPSSFGKLKFEN</sequence>
<organism evidence="2 3">
    <name type="scientific">Labilibaculum antarcticum</name>
    <dbReference type="NCBI Taxonomy" id="1717717"/>
    <lineage>
        <taxon>Bacteria</taxon>
        <taxon>Pseudomonadati</taxon>
        <taxon>Bacteroidota</taxon>
        <taxon>Bacteroidia</taxon>
        <taxon>Marinilabiliales</taxon>
        <taxon>Marinifilaceae</taxon>
        <taxon>Labilibaculum</taxon>
    </lineage>
</organism>
<name>A0A1Y1CEU6_9BACT</name>
<evidence type="ECO:0000259" key="1">
    <source>
        <dbReference type="Pfam" id="PF06452"/>
    </source>
</evidence>
<dbReference type="Pfam" id="PF06452">
    <property type="entry name" value="CBM9_1"/>
    <property type="match status" value="1"/>
</dbReference>
<dbReference type="KEGG" id="mbas:ALGA_0461"/>